<proteinExistence type="predicted"/>
<reference evidence="1 2" key="2">
    <citation type="submission" date="2018-11" db="EMBL/GenBank/DDBJ databases">
        <authorList>
            <consortium name="Pathogen Informatics"/>
        </authorList>
    </citation>
    <scope>NUCLEOTIDE SEQUENCE [LARGE SCALE GENOMIC DNA]</scope>
</reference>
<dbReference type="WBParaSite" id="HDID_0000587501-mRNA-1">
    <property type="protein sequence ID" value="HDID_0000587501-mRNA-1"/>
    <property type="gene ID" value="HDID_0000587501"/>
</dbReference>
<reference evidence="3" key="1">
    <citation type="submission" date="2017-02" db="UniProtKB">
        <authorList>
            <consortium name="WormBaseParasite"/>
        </authorList>
    </citation>
    <scope>IDENTIFICATION</scope>
</reference>
<evidence type="ECO:0000313" key="3">
    <source>
        <dbReference type="WBParaSite" id="HDID_0000587501-mRNA-1"/>
    </source>
</evidence>
<accession>A0A0R3SLR0</accession>
<organism evidence="3">
    <name type="scientific">Hymenolepis diminuta</name>
    <name type="common">Rat tapeworm</name>
    <dbReference type="NCBI Taxonomy" id="6216"/>
    <lineage>
        <taxon>Eukaryota</taxon>
        <taxon>Metazoa</taxon>
        <taxon>Spiralia</taxon>
        <taxon>Lophotrochozoa</taxon>
        <taxon>Platyhelminthes</taxon>
        <taxon>Cestoda</taxon>
        <taxon>Eucestoda</taxon>
        <taxon>Cyclophyllidea</taxon>
        <taxon>Hymenolepididae</taxon>
        <taxon>Hymenolepis</taxon>
    </lineage>
</organism>
<dbReference type="EMBL" id="UYSG01003616">
    <property type="protein sequence ID" value="VDL58191.1"/>
    <property type="molecule type" value="Genomic_DNA"/>
</dbReference>
<dbReference type="Proteomes" id="UP000274504">
    <property type="component" value="Unassembled WGS sequence"/>
</dbReference>
<protein>
    <submittedName>
        <fullName evidence="3">Transmembrane protein</fullName>
    </submittedName>
</protein>
<name>A0A0R3SLR0_HYMDI</name>
<evidence type="ECO:0000313" key="1">
    <source>
        <dbReference type="EMBL" id="VDL58191.1"/>
    </source>
</evidence>
<sequence length="78" mass="8611">MRLNAGWTIGEVELGTQRGSWLNQNHATNLPLSIVYRLYLKVCNLPLGLTWTFLLGSVLFKSCSKVLQPAPLSAIPTV</sequence>
<gene>
    <name evidence="1" type="ORF">HDID_LOCUS5873</name>
</gene>
<dbReference type="AlphaFoldDB" id="A0A0R3SLR0"/>
<evidence type="ECO:0000313" key="2">
    <source>
        <dbReference type="Proteomes" id="UP000274504"/>
    </source>
</evidence>